<proteinExistence type="predicted"/>
<feature type="domain" description="C2H2-type" evidence="3">
    <location>
        <begin position="186"/>
        <end position="214"/>
    </location>
</feature>
<dbReference type="PROSITE" id="PS00028">
    <property type="entry name" value="ZINC_FINGER_C2H2_1"/>
    <property type="match status" value="1"/>
</dbReference>
<feature type="region of interest" description="Disordered" evidence="2">
    <location>
        <begin position="96"/>
        <end position="147"/>
    </location>
</feature>
<dbReference type="EMBL" id="MCGO01000026">
    <property type="protein sequence ID" value="ORY43175.1"/>
    <property type="molecule type" value="Genomic_DNA"/>
</dbReference>
<dbReference type="AlphaFoldDB" id="A0A1Y2CA20"/>
<evidence type="ECO:0000256" key="2">
    <source>
        <dbReference type="SAM" id="MobiDB-lite"/>
    </source>
</evidence>
<evidence type="ECO:0000313" key="5">
    <source>
        <dbReference type="Proteomes" id="UP000193642"/>
    </source>
</evidence>
<keyword evidence="1" id="KW-0479">Metal-binding</keyword>
<gene>
    <name evidence="4" type="ORF">BCR33DRAFT_738906</name>
</gene>
<reference evidence="4 5" key="1">
    <citation type="submission" date="2016-07" db="EMBL/GenBank/DDBJ databases">
        <title>Pervasive Adenine N6-methylation of Active Genes in Fungi.</title>
        <authorList>
            <consortium name="DOE Joint Genome Institute"/>
            <person name="Mondo S.J."/>
            <person name="Dannebaum R.O."/>
            <person name="Kuo R.C."/>
            <person name="Labutti K."/>
            <person name="Haridas S."/>
            <person name="Kuo A."/>
            <person name="Salamov A."/>
            <person name="Ahrendt S.R."/>
            <person name="Lipzen A."/>
            <person name="Sullivan W."/>
            <person name="Andreopoulos W.B."/>
            <person name="Clum A."/>
            <person name="Lindquist E."/>
            <person name="Daum C."/>
            <person name="Ramamoorthy G.K."/>
            <person name="Gryganskyi A."/>
            <person name="Culley D."/>
            <person name="Magnuson J.K."/>
            <person name="James T.Y."/>
            <person name="O'Malley M.A."/>
            <person name="Stajich J.E."/>
            <person name="Spatafora J.W."/>
            <person name="Visel A."/>
            <person name="Grigoriev I.V."/>
        </authorList>
    </citation>
    <scope>NUCLEOTIDE SEQUENCE [LARGE SCALE GENOMIC DNA]</scope>
    <source>
        <strain evidence="4 5">JEL800</strain>
    </source>
</reference>
<dbReference type="Proteomes" id="UP000193642">
    <property type="component" value="Unassembled WGS sequence"/>
</dbReference>
<feature type="compositionally biased region" description="Polar residues" evidence="2">
    <location>
        <begin position="106"/>
        <end position="132"/>
    </location>
</feature>
<keyword evidence="5" id="KW-1185">Reference proteome</keyword>
<evidence type="ECO:0000259" key="3">
    <source>
        <dbReference type="PROSITE" id="PS50157"/>
    </source>
</evidence>
<dbReference type="InterPro" id="IPR013087">
    <property type="entry name" value="Znf_C2H2_type"/>
</dbReference>
<protein>
    <recommendedName>
        <fullName evidence="3">C2H2-type domain-containing protein</fullName>
    </recommendedName>
</protein>
<evidence type="ECO:0000313" key="4">
    <source>
        <dbReference type="EMBL" id="ORY43175.1"/>
    </source>
</evidence>
<keyword evidence="1" id="KW-0863">Zinc-finger</keyword>
<dbReference type="PROSITE" id="PS50157">
    <property type="entry name" value="ZINC_FINGER_C2H2_2"/>
    <property type="match status" value="1"/>
</dbReference>
<sequence length="282" mass="31314">MAESPFPRHPPSAVNQCFGTPFIEPIPWTDQFYITVNHAEPNHAFHATFDHAFSGQTSQLNHLSTAVHTPTWPFGPLLSTPPMAFLQGEGYSAQSSRNLPGACSMANHSTINRSDDSSNLGQPAPTQDNQTIKPIAKSRFSSSTPPLRARKIGDEVLPSEREEALHRHIRALKAHRTRPSIKKSFRKCPECGTVFETSVLLACHLRDVHKIRKCPFGGEVKECTMELNANWREYCIVLHSGAPKPVCPECGNSFSSVTSRFRSHLKQCRGGEAEQDNEGEIF</sequence>
<evidence type="ECO:0000256" key="1">
    <source>
        <dbReference type="PROSITE-ProRule" id="PRU00042"/>
    </source>
</evidence>
<name>A0A1Y2CA20_9FUNG</name>
<comment type="caution">
    <text evidence="4">The sequence shown here is derived from an EMBL/GenBank/DDBJ whole genome shotgun (WGS) entry which is preliminary data.</text>
</comment>
<keyword evidence="1" id="KW-0862">Zinc</keyword>
<dbReference type="GO" id="GO:0008270">
    <property type="term" value="F:zinc ion binding"/>
    <property type="evidence" value="ECO:0007669"/>
    <property type="project" value="UniProtKB-KW"/>
</dbReference>
<accession>A0A1Y2CA20</accession>
<organism evidence="4 5">
    <name type="scientific">Rhizoclosmatium globosum</name>
    <dbReference type="NCBI Taxonomy" id="329046"/>
    <lineage>
        <taxon>Eukaryota</taxon>
        <taxon>Fungi</taxon>
        <taxon>Fungi incertae sedis</taxon>
        <taxon>Chytridiomycota</taxon>
        <taxon>Chytridiomycota incertae sedis</taxon>
        <taxon>Chytridiomycetes</taxon>
        <taxon>Chytridiales</taxon>
        <taxon>Chytriomycetaceae</taxon>
        <taxon>Rhizoclosmatium</taxon>
    </lineage>
</organism>